<dbReference type="CDD" id="cd04332">
    <property type="entry name" value="YbaK_like"/>
    <property type="match status" value="1"/>
</dbReference>
<comment type="caution">
    <text evidence="2">The sequence shown here is derived from an EMBL/GenBank/DDBJ whole genome shotgun (WGS) entry which is preliminary data.</text>
</comment>
<dbReference type="PANTHER" id="PTHR30411">
    <property type="entry name" value="CYTOPLASMIC PROTEIN"/>
    <property type="match status" value="1"/>
</dbReference>
<dbReference type="AlphaFoldDB" id="A0A9W7KZ19"/>
<keyword evidence="3" id="KW-1185">Reference proteome</keyword>
<dbReference type="PANTHER" id="PTHR30411:SF4">
    <property type="entry name" value="YBAK_AMINOACYL-TRNA SYNTHETASE-ASSOCIATED DOMAIN-CONTAINING PROTEIN"/>
    <property type="match status" value="1"/>
</dbReference>
<dbReference type="GO" id="GO:0002161">
    <property type="term" value="F:aminoacyl-tRNA deacylase activity"/>
    <property type="evidence" value="ECO:0007669"/>
    <property type="project" value="InterPro"/>
</dbReference>
<dbReference type="EMBL" id="BRXW01000258">
    <property type="protein sequence ID" value="GMI16624.1"/>
    <property type="molecule type" value="Genomic_DNA"/>
</dbReference>
<dbReference type="Pfam" id="PF04073">
    <property type="entry name" value="tRNA_edit"/>
    <property type="match status" value="1"/>
</dbReference>
<evidence type="ECO:0000259" key="1">
    <source>
        <dbReference type="Pfam" id="PF04073"/>
    </source>
</evidence>
<dbReference type="InterPro" id="IPR007214">
    <property type="entry name" value="YbaK/aa-tRNA-synth-assoc-dom"/>
</dbReference>
<dbReference type="Proteomes" id="UP001165122">
    <property type="component" value="Unassembled WGS sequence"/>
</dbReference>
<feature type="domain" description="YbaK/aminoacyl-tRNA synthetase-associated" evidence="1">
    <location>
        <begin position="119"/>
        <end position="252"/>
    </location>
</feature>
<sequence>MQSFESWGFHDEAQVLKYYTYITSTSAPILSVSPPTADCSPTTTSAEAPLTLDLATLEKRITELESKMLIELETPGRRGGNDECVSRVYDEVKSLKQYSSLWTWVPKTYYKLSLPERSKILRTTVPQLCKSMLMENKSFKDTNSNSQNSRFYLVVVQYCSSIDVKKLEGEVRGLLPVKDRLTSKDYTFSVAKETDSDDLTGFKHNSVSPFGLCSKIPVILDKSIAHLETPFFWMGGGHPDLKLGMSVNDFLKAGGIVCDIGVDK</sequence>
<organism evidence="2 3">
    <name type="scientific">Triparma laevis f. longispina</name>
    <dbReference type="NCBI Taxonomy" id="1714387"/>
    <lineage>
        <taxon>Eukaryota</taxon>
        <taxon>Sar</taxon>
        <taxon>Stramenopiles</taxon>
        <taxon>Ochrophyta</taxon>
        <taxon>Bolidophyceae</taxon>
        <taxon>Parmales</taxon>
        <taxon>Triparmaceae</taxon>
        <taxon>Triparma</taxon>
    </lineage>
</organism>
<proteinExistence type="predicted"/>
<evidence type="ECO:0000313" key="3">
    <source>
        <dbReference type="Proteomes" id="UP001165122"/>
    </source>
</evidence>
<dbReference type="SUPFAM" id="SSF55826">
    <property type="entry name" value="YbaK/ProRS associated domain"/>
    <property type="match status" value="1"/>
</dbReference>
<evidence type="ECO:0000313" key="2">
    <source>
        <dbReference type="EMBL" id="GMI16624.1"/>
    </source>
</evidence>
<protein>
    <recommendedName>
        <fullName evidence="1">YbaK/aminoacyl-tRNA synthetase-associated domain-containing protein</fullName>
    </recommendedName>
</protein>
<name>A0A9W7KZ19_9STRA</name>
<reference evidence="3" key="1">
    <citation type="journal article" date="2023" name="Commun. Biol.">
        <title>Genome analysis of Parmales, the sister group of diatoms, reveals the evolutionary specialization of diatoms from phago-mixotrophs to photoautotrophs.</title>
        <authorList>
            <person name="Ban H."/>
            <person name="Sato S."/>
            <person name="Yoshikawa S."/>
            <person name="Yamada K."/>
            <person name="Nakamura Y."/>
            <person name="Ichinomiya M."/>
            <person name="Sato N."/>
            <person name="Blanc-Mathieu R."/>
            <person name="Endo H."/>
            <person name="Kuwata A."/>
            <person name="Ogata H."/>
        </authorList>
    </citation>
    <scope>NUCLEOTIDE SEQUENCE [LARGE SCALE GENOMIC DNA]</scope>
    <source>
        <strain evidence="3">NIES 3700</strain>
    </source>
</reference>
<dbReference type="Gene3D" id="3.90.960.10">
    <property type="entry name" value="YbaK/aminoacyl-tRNA synthetase-associated domain"/>
    <property type="match status" value="1"/>
</dbReference>
<accession>A0A9W7KZ19</accession>
<dbReference type="InterPro" id="IPR036754">
    <property type="entry name" value="YbaK/aa-tRNA-synt-asso_dom_sf"/>
</dbReference>
<dbReference type="OrthoDB" id="1058301at2759"/>
<gene>
    <name evidence="2" type="ORF">TrLO_g6275</name>
</gene>